<feature type="region of interest" description="Disordered" evidence="1">
    <location>
        <begin position="1"/>
        <end position="30"/>
    </location>
</feature>
<keyword evidence="4" id="KW-1185">Reference proteome</keyword>
<dbReference type="GeneID" id="119746272"/>
<proteinExistence type="predicted"/>
<dbReference type="RefSeq" id="XP_038079043.1">
    <property type="nucleotide sequence ID" value="XM_038223115.1"/>
</dbReference>
<feature type="region of interest" description="Disordered" evidence="1">
    <location>
        <begin position="697"/>
        <end position="739"/>
    </location>
</feature>
<feature type="domain" description="Aminotransferase class V" evidence="2">
    <location>
        <begin position="99"/>
        <end position="474"/>
    </location>
</feature>
<organism evidence="3 4">
    <name type="scientific">Patiria miniata</name>
    <name type="common">Bat star</name>
    <name type="synonym">Asterina miniata</name>
    <dbReference type="NCBI Taxonomy" id="46514"/>
    <lineage>
        <taxon>Eukaryota</taxon>
        <taxon>Metazoa</taxon>
        <taxon>Echinodermata</taxon>
        <taxon>Eleutherozoa</taxon>
        <taxon>Asterozoa</taxon>
        <taxon>Asteroidea</taxon>
        <taxon>Valvatacea</taxon>
        <taxon>Valvatida</taxon>
        <taxon>Asterinidae</taxon>
        <taxon>Patiria</taxon>
    </lineage>
</organism>
<evidence type="ECO:0000259" key="2">
    <source>
        <dbReference type="Pfam" id="PF00266"/>
    </source>
</evidence>
<dbReference type="InterPro" id="IPR000192">
    <property type="entry name" value="Aminotrans_V_dom"/>
</dbReference>
<dbReference type="PANTHER" id="PTHR43686">
    <property type="entry name" value="SULFURTRANSFERASE-RELATED"/>
    <property type="match status" value="1"/>
</dbReference>
<dbReference type="OMA" id="ETRAGCS"/>
<dbReference type="AlphaFoldDB" id="A0A914BRW3"/>
<dbReference type="OrthoDB" id="420046at2759"/>
<feature type="compositionally biased region" description="Basic residues" evidence="1">
    <location>
        <begin position="705"/>
        <end position="723"/>
    </location>
</feature>
<evidence type="ECO:0000313" key="3">
    <source>
        <dbReference type="EnsemblMetazoa" id="XP_038079043.1"/>
    </source>
</evidence>
<dbReference type="InterPro" id="IPR015422">
    <property type="entry name" value="PyrdxlP-dep_Trfase_small"/>
</dbReference>
<dbReference type="PANTHER" id="PTHR43686:SF1">
    <property type="entry name" value="AMINOTRAN_5 DOMAIN-CONTAINING PROTEIN"/>
    <property type="match status" value="1"/>
</dbReference>
<dbReference type="Gene3D" id="3.40.640.10">
    <property type="entry name" value="Type I PLP-dependent aspartate aminotransferase-like (Major domain)"/>
    <property type="match status" value="1"/>
</dbReference>
<feature type="compositionally biased region" description="Low complexity" evidence="1">
    <location>
        <begin position="1"/>
        <end position="13"/>
    </location>
</feature>
<dbReference type="InterPro" id="IPR015421">
    <property type="entry name" value="PyrdxlP-dep_Trfase_major"/>
</dbReference>
<evidence type="ECO:0000256" key="1">
    <source>
        <dbReference type="SAM" id="MobiDB-lite"/>
    </source>
</evidence>
<dbReference type="InterPro" id="IPR015424">
    <property type="entry name" value="PyrdxlP-dep_Trfase"/>
</dbReference>
<dbReference type="EnsemblMetazoa" id="XM_038223115.1">
    <property type="protein sequence ID" value="XP_038079043.1"/>
    <property type="gene ID" value="LOC119746272"/>
</dbReference>
<accession>A0A914BRW3</accession>
<dbReference type="Proteomes" id="UP000887568">
    <property type="component" value="Unplaced"/>
</dbReference>
<dbReference type="Gene3D" id="3.90.1150.10">
    <property type="entry name" value="Aspartate Aminotransferase, domain 1"/>
    <property type="match status" value="1"/>
</dbReference>
<dbReference type="SUPFAM" id="SSF53383">
    <property type="entry name" value="PLP-dependent transferases"/>
    <property type="match status" value="1"/>
</dbReference>
<protein>
    <recommendedName>
        <fullName evidence="2">Aminotransferase class V domain-containing protein</fullName>
    </recommendedName>
</protein>
<reference evidence="3" key="1">
    <citation type="submission" date="2022-11" db="UniProtKB">
        <authorList>
            <consortium name="EnsemblMetazoa"/>
        </authorList>
    </citation>
    <scope>IDENTIFICATION</scope>
</reference>
<name>A0A914BRW3_PATMI</name>
<evidence type="ECO:0000313" key="4">
    <source>
        <dbReference type="Proteomes" id="UP000887568"/>
    </source>
</evidence>
<dbReference type="Pfam" id="PF00266">
    <property type="entry name" value="Aminotran_5"/>
    <property type="match status" value="1"/>
</dbReference>
<sequence length="739" mass="82107">MASSAEQQAEIEAGPQPETPVLSPKEEPLSPKQCRFSLLVETTDDFMPITTTTNLAGVTEDGGRGQGEEDKDLILRYVEDNVVGKDTCFPGPFGEKQVIYCDYTASGRPLKFIEDYITNHVHPLYANTHTTTGLMARQTSQFRKEAREIIKRCVNATDEDVVIFTGSGTTGAVHKLVTALELKGERAKKTVVFVGPYEHHSNILPWKESGAKVIRIRDADRGQIDMKLLEQKLKHYQHRSRFMIGCFSAASNVTGIVTDSLAVASLLHQYGALSFWDYATAGPYLNIDMNPVLDLEDEAEAEEMEPLDFSKDAVYLSPHKFVGGVGTPGLLIAKKKLFMNAVPGAVGGGTVLYVTRDTHRYVSNIEEREEGGTPAIVESIRAGLVFRLKESITPALIEEREHDLSLLAFKTWRRNPNLIFLGSTRAERLPIFSFLIVHTPSGKVLHHNYVAALLNDLYGIQARGGCACAGPYAQDLLGIDEPMAAQFADFLVDTTRDEMPATKGKKNGKKAHKHKALEVMKPGFTRLNLPFFFSAEVTDFVLKAINDVASNGWKLLPQYDFDVYNGSWIYQNPKGESDEPSTETAPASDSLLTTSFVKGEFKAPPSPFVSRKKYVQTTKLQETMQIASVFYSEAEAKCKEVPDMAQDDEFIDAVGDPSMVWFLQPHEALAHLRDPTLDQTDAGTDSSAALRLKVKNVPFKPRQSTARRSRFSRRSRSRKSHQHQAKETGKRTMKMCTVL</sequence>